<evidence type="ECO:0000256" key="8">
    <source>
        <dbReference type="HAMAP-Rule" id="MF_00970"/>
    </source>
</evidence>
<feature type="region of interest" description="Disordered" evidence="9">
    <location>
        <begin position="758"/>
        <end position="832"/>
    </location>
</feature>
<sequence>MANKMLIDASHPEETRVVVLRGNRVEEFDFESASKKQLRGNIYLAKVTRVEPSLQAAFIDYGGNRHGFLAFSEIHPDYYQIPVVDRQALIEEEARAQQREADDEEASPRRSRRHRRGDRNGGDRNGDRNGKRAEKRSGDAETLSEPYEAASEETQRFDAPQDDAGSLNRNEEHGEDPARERFEIEADRRADDAAGEALAPFEAVSESAERDFEDERPAAAFAAAPDAYRSGEEAFSPSGEDARQDADESAVYEEQPALLFETGAAAPYAEAASVSPDEADEAMSSQGSVVEARHSPESDEDAEDEEEQVEQLGGDAMEEVPVRPQRYRRQYKIQEVIKRRQVLLVQVVKEERGNKGAALTTYLSLAGRYSVLMPNTARGGGISRKITDSTDRQRLKSIAQELEVPEGMGVILRTAGASRTKPEVKRDFEYLLRMWETVRETTLKSSAPTLVYEEGSLIKRAIRDLFNKDIDDIVVAGDKGYREARDFMRLLMPSHVNSVQPYRDAQPIFSKSDVETQLDAMFLNQVTLKSGGYIVINQTEALVAIDVNSGRSTREHNIEDTALRTNLEAADEVARQLRLRDLAGLIVVDFIDMEEGRNNRAVERRLKDALKNDRARIQVGRISHFGLLEMSRQRIRTGVLEGSTELCPHCSGSGILRSTASIALHVLRVAEDALLKSASHDLIIRTRSAVALYILNEKRAHLRELERRFGVAVSIDVDDSLIGSVYHAMERGEPASGGHEPIEPAAREPALIAARDFPEDTTSGFTPDDEVAEGSAEDGDEDQESGDANVRADGESEGDAENRRKRRRRRRRGRGDREGSGIAANAPQPSDDALAVIAQYGGLPGAMPSVDVMAEAFENAEYSPSEVTAEAEPAIEADESGEVSQTPPEQEAAPAKPARRPRRARSREAAPEEAENAEPAQELASVDAAPGGGESGEHEADAAQPARRSRRTPRARAPRRAASELPAPASEAEAATLDLQEAAAEPSALSEPTLPFEPAAPSGSEPTETAAMTPAEAEAAASPVSSEQQEPAPASNPPESDRPKRSGWWQRAKATLGR</sequence>
<keyword evidence="6 8" id="KW-0460">Magnesium</keyword>
<keyword evidence="2 8" id="KW-0540">Nuclease</keyword>
<evidence type="ECO:0000256" key="3">
    <source>
        <dbReference type="ARBA" id="ARBA00022723"/>
    </source>
</evidence>
<comment type="similarity">
    <text evidence="8">Belongs to the RNase E/G family. RNase E subfamily.</text>
</comment>
<keyword evidence="8" id="KW-0819">tRNA processing</keyword>
<evidence type="ECO:0000259" key="10">
    <source>
        <dbReference type="Pfam" id="PF10150"/>
    </source>
</evidence>
<feature type="binding site" evidence="8">
    <location>
        <position position="589"/>
    </location>
    <ligand>
        <name>Mg(2+)</name>
        <dbReference type="ChEBI" id="CHEBI:18420"/>
        <note>catalytic</note>
    </ligand>
</feature>
<evidence type="ECO:0000256" key="9">
    <source>
        <dbReference type="SAM" id="MobiDB-lite"/>
    </source>
</evidence>
<feature type="compositionally biased region" description="Basic residues" evidence="9">
    <location>
        <begin position="803"/>
        <end position="814"/>
    </location>
</feature>
<feature type="compositionally biased region" description="Basic and acidic residues" evidence="9">
    <location>
        <begin position="207"/>
        <end position="217"/>
    </location>
</feature>
<dbReference type="Gene3D" id="2.40.50.140">
    <property type="entry name" value="Nucleic acid-binding proteins"/>
    <property type="match status" value="2"/>
</dbReference>
<dbReference type="GO" id="GO:0008995">
    <property type="term" value="F:ribonuclease E activity"/>
    <property type="evidence" value="ECO:0007669"/>
    <property type="project" value="UniProtKB-EC"/>
</dbReference>
<feature type="binding site" evidence="8">
    <location>
        <position position="647"/>
    </location>
    <ligand>
        <name>Zn(2+)</name>
        <dbReference type="ChEBI" id="CHEBI:29105"/>
        <note>ligand shared between dimeric partners</note>
    </ligand>
</feature>
<dbReference type="PANTHER" id="PTHR30001">
    <property type="entry name" value="RIBONUCLEASE"/>
    <property type="match status" value="1"/>
</dbReference>
<dbReference type="InterPro" id="IPR048583">
    <property type="entry name" value="RNase_E_G_thioredoxin-like"/>
</dbReference>
<accession>A0A2J7TEL4</accession>
<feature type="compositionally biased region" description="Basic residues" evidence="9">
    <location>
        <begin position="947"/>
        <end position="959"/>
    </location>
</feature>
<dbReference type="GO" id="GO:0008033">
    <property type="term" value="P:tRNA processing"/>
    <property type="evidence" value="ECO:0007669"/>
    <property type="project" value="UniProtKB-UniRule"/>
</dbReference>
<evidence type="ECO:0000313" key="12">
    <source>
        <dbReference type="EMBL" id="PNG25200.1"/>
    </source>
</evidence>
<feature type="binding site" evidence="8">
    <location>
        <position position="546"/>
    </location>
    <ligand>
        <name>Mg(2+)</name>
        <dbReference type="ChEBI" id="CHEBI:18420"/>
        <note>catalytic</note>
    </ligand>
</feature>
<protein>
    <recommendedName>
        <fullName evidence="8">Ribonuclease E</fullName>
        <shortName evidence="8">RNase E</shortName>
        <ecNumber evidence="8">3.1.26.12</ecNumber>
    </recommendedName>
</protein>
<keyword evidence="8" id="KW-0698">rRNA processing</keyword>
<feature type="compositionally biased region" description="Low complexity" evidence="9">
    <location>
        <begin position="887"/>
        <end position="896"/>
    </location>
</feature>
<keyword evidence="5 8" id="KW-0378">Hydrolase</keyword>
<keyword evidence="7 8" id="KW-0694">RNA-binding</keyword>
<evidence type="ECO:0000256" key="1">
    <source>
        <dbReference type="ARBA" id="ARBA00022490"/>
    </source>
</evidence>
<comment type="catalytic activity">
    <reaction evidence="8">
        <text>Endonucleolytic cleavage of single-stranded RNA in A- and U-rich regions.</text>
        <dbReference type="EC" id="3.1.26.12"/>
    </reaction>
</comment>
<evidence type="ECO:0000259" key="11">
    <source>
        <dbReference type="Pfam" id="PF20833"/>
    </source>
</evidence>
<keyword evidence="8" id="KW-0997">Cell inner membrane</keyword>
<keyword evidence="4 8" id="KW-0255">Endonuclease</keyword>
<comment type="cofactor">
    <cofactor evidence="8">
        <name>Mg(2+)</name>
        <dbReference type="ChEBI" id="CHEBI:18420"/>
    </cofactor>
    <text evidence="8">Binds 1 Mg(2+) ion per subunit.</text>
</comment>
<feature type="compositionally biased region" description="Low complexity" evidence="9">
    <location>
        <begin position="963"/>
        <end position="992"/>
    </location>
</feature>
<keyword evidence="8" id="KW-0472">Membrane</keyword>
<organism evidence="12 13">
    <name type="scientific">Methylocella silvestris</name>
    <dbReference type="NCBI Taxonomy" id="199596"/>
    <lineage>
        <taxon>Bacteria</taxon>
        <taxon>Pseudomonadati</taxon>
        <taxon>Pseudomonadota</taxon>
        <taxon>Alphaproteobacteria</taxon>
        <taxon>Hyphomicrobiales</taxon>
        <taxon>Beijerinckiaceae</taxon>
        <taxon>Methylocella</taxon>
    </lineage>
</organism>
<dbReference type="InterPro" id="IPR012340">
    <property type="entry name" value="NA-bd_OB-fold"/>
</dbReference>
<keyword evidence="8" id="KW-0820">tRNA-binding</keyword>
<feature type="compositionally biased region" description="Basic and acidic residues" evidence="9">
    <location>
        <begin position="118"/>
        <end position="139"/>
    </location>
</feature>
<dbReference type="Pfam" id="PF20833">
    <property type="entry name" value="RNase_E_G_Thio"/>
    <property type="match status" value="1"/>
</dbReference>
<dbReference type="GO" id="GO:0000049">
    <property type="term" value="F:tRNA binding"/>
    <property type="evidence" value="ECO:0007669"/>
    <property type="project" value="UniProtKB-KW"/>
</dbReference>
<dbReference type="Proteomes" id="UP000236286">
    <property type="component" value="Unassembled WGS sequence"/>
</dbReference>
<evidence type="ECO:0000256" key="2">
    <source>
        <dbReference type="ARBA" id="ARBA00022722"/>
    </source>
</evidence>
<dbReference type="AlphaFoldDB" id="A0A2J7TEL4"/>
<dbReference type="GO" id="GO:0006402">
    <property type="term" value="P:mRNA catabolic process"/>
    <property type="evidence" value="ECO:0007669"/>
    <property type="project" value="UniProtKB-UniRule"/>
</dbReference>
<feature type="compositionally biased region" description="Acidic residues" evidence="9">
    <location>
        <begin position="767"/>
        <end position="785"/>
    </location>
</feature>
<dbReference type="InterPro" id="IPR019307">
    <property type="entry name" value="RNA-bd_AU-1/RNase_E/G"/>
</dbReference>
<feature type="region of interest" description="Required for zinc-mediated homotetramerization and catalytic activity" evidence="8">
    <location>
        <begin position="647"/>
        <end position="650"/>
    </location>
</feature>
<keyword evidence="1 8" id="KW-0963">Cytoplasm</keyword>
<dbReference type="GO" id="GO:0009898">
    <property type="term" value="C:cytoplasmic side of plasma membrane"/>
    <property type="evidence" value="ECO:0007669"/>
    <property type="project" value="UniProtKB-UniRule"/>
</dbReference>
<dbReference type="SUPFAM" id="SSF50249">
    <property type="entry name" value="Nucleic acid-binding proteins"/>
    <property type="match status" value="1"/>
</dbReference>
<feature type="binding site" evidence="8">
    <location>
        <position position="650"/>
    </location>
    <ligand>
        <name>Zn(2+)</name>
        <dbReference type="ChEBI" id="CHEBI:29105"/>
        <note>ligand shared between dimeric partners</note>
    </ligand>
</feature>
<comment type="cofactor">
    <cofactor evidence="8">
        <name>Zn(2+)</name>
        <dbReference type="ChEBI" id="CHEBI:29105"/>
    </cofactor>
    <text evidence="8">Binds 2 Zn(2+) ions per homotetramer.</text>
</comment>
<dbReference type="GO" id="GO:0019843">
    <property type="term" value="F:rRNA binding"/>
    <property type="evidence" value="ECO:0007669"/>
    <property type="project" value="UniProtKB-KW"/>
</dbReference>
<comment type="subunit">
    <text evidence="8">Homotetramer formed by a dimer of dimers.</text>
</comment>
<feature type="domain" description="RNase E/G thioredoxin-like" evidence="11">
    <location>
        <begin position="647"/>
        <end position="727"/>
    </location>
</feature>
<dbReference type="GO" id="GO:0000287">
    <property type="term" value="F:magnesium ion binding"/>
    <property type="evidence" value="ECO:0007669"/>
    <property type="project" value="UniProtKB-UniRule"/>
</dbReference>
<dbReference type="OrthoDB" id="9804278at2"/>
<dbReference type="PANTHER" id="PTHR30001:SF1">
    <property type="entry name" value="RIBONUCLEASE E_G-LIKE PROTEIN, CHLOROPLASTIC"/>
    <property type="match status" value="1"/>
</dbReference>
<dbReference type="GO" id="GO:0005737">
    <property type="term" value="C:cytoplasm"/>
    <property type="evidence" value="ECO:0007669"/>
    <property type="project" value="UniProtKB-SubCell"/>
</dbReference>
<feature type="region of interest" description="Disordered" evidence="9">
    <location>
        <begin position="861"/>
        <end position="1058"/>
    </location>
</feature>
<dbReference type="Pfam" id="PF10150">
    <property type="entry name" value="RNase_E_G"/>
    <property type="match status" value="1"/>
</dbReference>
<dbReference type="GO" id="GO:0008270">
    <property type="term" value="F:zinc ion binding"/>
    <property type="evidence" value="ECO:0007669"/>
    <property type="project" value="UniProtKB-UniRule"/>
</dbReference>
<evidence type="ECO:0000256" key="6">
    <source>
        <dbReference type="ARBA" id="ARBA00022842"/>
    </source>
</evidence>
<keyword evidence="8" id="KW-0699">rRNA-binding</keyword>
<gene>
    <name evidence="8" type="primary">rne</name>
    <name evidence="12" type="ORF">CR492_14580</name>
</gene>
<feature type="region of interest" description="Disordered" evidence="9">
    <location>
        <begin position="95"/>
        <end position="250"/>
    </location>
</feature>
<feature type="compositionally biased region" description="Low complexity" evidence="9">
    <location>
        <begin position="1004"/>
        <end position="1027"/>
    </location>
</feature>
<evidence type="ECO:0000256" key="5">
    <source>
        <dbReference type="ARBA" id="ARBA00022801"/>
    </source>
</evidence>
<comment type="subcellular location">
    <subcellularLocation>
        <location evidence="8">Cytoplasm</location>
    </subcellularLocation>
    <subcellularLocation>
        <location evidence="8">Cell inner membrane</location>
        <topology evidence="8">Peripheral membrane protein</topology>
        <orientation evidence="8">Cytoplasmic side</orientation>
    </subcellularLocation>
</comment>
<keyword evidence="3 8" id="KW-0479">Metal-binding</keyword>
<dbReference type="HAMAP" id="MF_00970">
    <property type="entry name" value="RNase_E"/>
    <property type="match status" value="1"/>
</dbReference>
<feature type="compositionally biased region" description="Basic and acidic residues" evidence="9">
    <location>
        <begin position="169"/>
        <end position="192"/>
    </location>
</feature>
<dbReference type="NCBIfam" id="TIGR00757">
    <property type="entry name" value="RNaseEG"/>
    <property type="match status" value="1"/>
</dbReference>
<feature type="compositionally biased region" description="Low complexity" evidence="9">
    <location>
        <begin position="218"/>
        <end position="227"/>
    </location>
</feature>
<keyword evidence="8" id="KW-1003">Cell membrane</keyword>
<evidence type="ECO:0000256" key="4">
    <source>
        <dbReference type="ARBA" id="ARBA00022759"/>
    </source>
</evidence>
<comment type="function">
    <text evidence="8">Endoribonuclease that plays a central role in RNA processing and decay. Required for the maturation of 5S and 16S rRNAs and the majority of tRNAs. Also involved in the degradation of most mRNAs.</text>
</comment>
<dbReference type="RefSeq" id="WP_102844469.1">
    <property type="nucleotide sequence ID" value="NZ_PDZR01000018.1"/>
</dbReference>
<comment type="caution">
    <text evidence="12">The sequence shown here is derived from an EMBL/GenBank/DDBJ whole genome shotgun (WGS) entry which is preliminary data.</text>
</comment>
<dbReference type="EMBL" id="PDZR01000018">
    <property type="protein sequence ID" value="PNG25200.1"/>
    <property type="molecule type" value="Genomic_DNA"/>
</dbReference>
<dbReference type="Gene3D" id="3.40.1260.20">
    <property type="entry name" value="Ribonuclease E, catalytic domain"/>
    <property type="match status" value="1"/>
</dbReference>
<proteinExistence type="inferred from homology"/>
<dbReference type="InterPro" id="IPR004659">
    <property type="entry name" value="RNase_E/G"/>
</dbReference>
<keyword evidence="8" id="KW-0862">Zinc</keyword>
<name>A0A2J7TEL4_METSI</name>
<feature type="compositionally biased region" description="Acidic residues" evidence="9">
    <location>
        <begin position="298"/>
        <end position="309"/>
    </location>
</feature>
<reference evidence="12 13" key="1">
    <citation type="submission" date="2017-10" db="EMBL/GenBank/DDBJ databases">
        <title>Genome announcement of Methylocella silvestris TVC from permafrost.</title>
        <authorList>
            <person name="Wang J."/>
            <person name="Geng K."/>
            <person name="Ul-Haque F."/>
            <person name="Crombie A.T."/>
            <person name="Street L.E."/>
            <person name="Wookey P.A."/>
            <person name="Murrell J.C."/>
            <person name="Pratscher J."/>
        </authorList>
    </citation>
    <scope>NUCLEOTIDE SEQUENCE [LARGE SCALE GENOMIC DNA]</scope>
    <source>
        <strain evidence="12 13">TVC</strain>
    </source>
</reference>
<dbReference type="CDD" id="cd04453">
    <property type="entry name" value="S1_RNase_E"/>
    <property type="match status" value="1"/>
</dbReference>
<evidence type="ECO:0000313" key="13">
    <source>
        <dbReference type="Proteomes" id="UP000236286"/>
    </source>
</evidence>
<evidence type="ECO:0000256" key="7">
    <source>
        <dbReference type="ARBA" id="ARBA00022884"/>
    </source>
</evidence>
<dbReference type="EC" id="3.1.26.12" evidence="8"/>
<feature type="domain" description="RNA-binding protein AU-1/Ribonuclease E/G" evidence="10">
    <location>
        <begin position="364"/>
        <end position="634"/>
    </location>
</feature>
<dbReference type="GO" id="GO:0006364">
    <property type="term" value="P:rRNA processing"/>
    <property type="evidence" value="ECO:0007669"/>
    <property type="project" value="UniProtKB-UniRule"/>
</dbReference>
<feature type="region of interest" description="Disordered" evidence="9">
    <location>
        <begin position="269"/>
        <end position="312"/>
    </location>
</feature>
<dbReference type="InterPro" id="IPR028878">
    <property type="entry name" value="RNase_E"/>
</dbReference>